<keyword evidence="3" id="KW-0677">Repeat</keyword>
<dbReference type="EnsemblMetazoa" id="AMAM002712-RA">
    <property type="protein sequence ID" value="AMAM002712-PA"/>
    <property type="gene ID" value="AMAM002712"/>
</dbReference>
<evidence type="ECO:0000256" key="1">
    <source>
        <dbReference type="ARBA" id="ARBA00022614"/>
    </source>
</evidence>
<dbReference type="InterPro" id="IPR000483">
    <property type="entry name" value="Cys-rich_flank_reg_C"/>
</dbReference>
<dbReference type="PANTHER" id="PTHR15454:SF56">
    <property type="entry name" value="PROTEIN PHOSPHATASE 1 REGULATORY SUBUNIT 7-RELATED"/>
    <property type="match status" value="1"/>
</dbReference>
<dbReference type="SMART" id="SM00369">
    <property type="entry name" value="LRR_TYP"/>
    <property type="match status" value="6"/>
</dbReference>
<dbReference type="InterPro" id="IPR001611">
    <property type="entry name" value="Leu-rich_rpt"/>
</dbReference>
<dbReference type="PANTHER" id="PTHR15454">
    <property type="entry name" value="NISCHARIN RELATED"/>
    <property type="match status" value="1"/>
</dbReference>
<dbReference type="Gene3D" id="3.80.10.10">
    <property type="entry name" value="Ribonuclease Inhibitor"/>
    <property type="match status" value="2"/>
</dbReference>
<dbReference type="InterPro" id="IPR003591">
    <property type="entry name" value="Leu-rich_rpt_typical-subtyp"/>
</dbReference>
<dbReference type="GO" id="GO:0005737">
    <property type="term" value="C:cytoplasm"/>
    <property type="evidence" value="ECO:0007669"/>
    <property type="project" value="TreeGrafter"/>
</dbReference>
<keyword evidence="1" id="KW-0433">Leucine-rich repeat</keyword>
<keyword evidence="2" id="KW-0732">Signal</keyword>
<dbReference type="SMART" id="SM00082">
    <property type="entry name" value="LRRCT"/>
    <property type="match status" value="1"/>
</dbReference>
<reference evidence="5" key="2">
    <citation type="submission" date="2020-05" db="UniProtKB">
        <authorList>
            <consortium name="EnsemblMetazoa"/>
        </authorList>
    </citation>
    <scope>IDENTIFICATION</scope>
    <source>
        <strain evidence="5">maculatus3</strain>
    </source>
</reference>
<accession>A0A182SA49</accession>
<dbReference type="Pfam" id="PF13855">
    <property type="entry name" value="LRR_8"/>
    <property type="match status" value="2"/>
</dbReference>
<reference evidence="6" key="1">
    <citation type="submission" date="2013-09" db="EMBL/GenBank/DDBJ databases">
        <title>The Genome Sequence of Anopheles maculatus species B.</title>
        <authorList>
            <consortium name="The Broad Institute Genomics Platform"/>
            <person name="Neafsey D.E."/>
            <person name="Besansky N."/>
            <person name="Howell P."/>
            <person name="Walton C."/>
            <person name="Young S.K."/>
            <person name="Zeng Q."/>
            <person name="Gargeya S."/>
            <person name="Fitzgerald M."/>
            <person name="Haas B."/>
            <person name="Abouelleil A."/>
            <person name="Allen A.W."/>
            <person name="Alvarado L."/>
            <person name="Arachchi H.M."/>
            <person name="Berlin A.M."/>
            <person name="Chapman S.B."/>
            <person name="Gainer-Dewar J."/>
            <person name="Goldberg J."/>
            <person name="Griggs A."/>
            <person name="Gujja S."/>
            <person name="Hansen M."/>
            <person name="Howarth C."/>
            <person name="Imamovic A."/>
            <person name="Ireland A."/>
            <person name="Larimer J."/>
            <person name="McCowan C."/>
            <person name="Murphy C."/>
            <person name="Pearson M."/>
            <person name="Poon T.W."/>
            <person name="Priest M."/>
            <person name="Roberts A."/>
            <person name="Saif S."/>
            <person name="Shea T."/>
            <person name="Sisk P."/>
            <person name="Sykes S."/>
            <person name="Wortman J."/>
            <person name="Nusbaum C."/>
            <person name="Birren B."/>
        </authorList>
    </citation>
    <scope>NUCLEOTIDE SEQUENCE [LARGE SCALE GENOMIC DNA]</scope>
    <source>
        <strain evidence="6">maculatus3</strain>
    </source>
</reference>
<dbReference type="GO" id="GO:0071944">
    <property type="term" value="C:cell periphery"/>
    <property type="evidence" value="ECO:0007669"/>
    <property type="project" value="UniProtKB-ARBA"/>
</dbReference>
<dbReference type="AlphaFoldDB" id="A0A182SA49"/>
<dbReference type="PROSITE" id="PS51450">
    <property type="entry name" value="LRR"/>
    <property type="match status" value="2"/>
</dbReference>
<dbReference type="Pfam" id="PF13516">
    <property type="entry name" value="LRR_6"/>
    <property type="match status" value="1"/>
</dbReference>
<protein>
    <submittedName>
        <fullName evidence="5">LRRCT domain-containing protein</fullName>
    </submittedName>
</protein>
<evidence type="ECO:0000313" key="6">
    <source>
        <dbReference type="Proteomes" id="UP000075901"/>
    </source>
</evidence>
<evidence type="ECO:0000313" key="5">
    <source>
        <dbReference type="EnsemblMetazoa" id="AMAM002712-PA"/>
    </source>
</evidence>
<dbReference type="SUPFAM" id="SSF52058">
    <property type="entry name" value="L domain-like"/>
    <property type="match status" value="1"/>
</dbReference>
<keyword evidence="6" id="KW-1185">Reference proteome</keyword>
<sequence length="456" mass="52732">MQCTVREENDAIVTLQFNDTMWKTHNEQLNTAFDFSSWNWTELDSLVEENRTFEVIFNGLEIPHIDICQGHANVTVLNLEYNQITTVEQEAFANFQNLLSLSLRGNMITAVRDFVYYPNKLQHLDLSNNLVKDIKGLKTFTLSQLTHLNLSYNHIDSVRTELSKLEALDTLDLSYNSIKKGDKPIILPKSLRRLLLHHNKLTTWPFESLPDTLTDLSLSFNQIDVTKDAPSVRILDLSSNRLASFCNNCFPLLEELDLSSNYFENFPKFSTAMGTLRKVSFNRMPNLRSINKSAFEDAEHLQELEISLCPRLSTIESNTFTGLKELQRLDLSYNVLQQVPEDMINWKQIEQGVDLQGNPINCNCSMQWLVNKVIPAMHSHPELHKLFPELRCAKPPMYKDYLVVHLTVHDNLLCREYREMDLPERMKFKIQMKHLAGVIKLNWEAFVGSGNVIYFA</sequence>
<organism evidence="5 6">
    <name type="scientific">Anopheles maculatus</name>
    <dbReference type="NCBI Taxonomy" id="74869"/>
    <lineage>
        <taxon>Eukaryota</taxon>
        <taxon>Metazoa</taxon>
        <taxon>Ecdysozoa</taxon>
        <taxon>Arthropoda</taxon>
        <taxon>Hexapoda</taxon>
        <taxon>Insecta</taxon>
        <taxon>Pterygota</taxon>
        <taxon>Neoptera</taxon>
        <taxon>Endopterygota</taxon>
        <taxon>Diptera</taxon>
        <taxon>Nematocera</taxon>
        <taxon>Culicoidea</taxon>
        <taxon>Culicidae</taxon>
        <taxon>Anophelinae</taxon>
        <taxon>Anopheles</taxon>
        <taxon>Anopheles maculatus group</taxon>
    </lineage>
</organism>
<dbReference type="Proteomes" id="UP000075901">
    <property type="component" value="Unassembled WGS sequence"/>
</dbReference>
<dbReference type="InterPro" id="IPR032675">
    <property type="entry name" value="LRR_dom_sf"/>
</dbReference>
<feature type="domain" description="LRRCT" evidence="4">
    <location>
        <begin position="358"/>
        <end position="415"/>
    </location>
</feature>
<name>A0A182SA49_9DIPT</name>
<evidence type="ECO:0000256" key="2">
    <source>
        <dbReference type="ARBA" id="ARBA00022729"/>
    </source>
</evidence>
<dbReference type="VEuPathDB" id="VectorBase:AMAM002712"/>
<proteinExistence type="predicted"/>
<evidence type="ECO:0000256" key="3">
    <source>
        <dbReference type="ARBA" id="ARBA00022737"/>
    </source>
</evidence>
<evidence type="ECO:0000259" key="4">
    <source>
        <dbReference type="SMART" id="SM00082"/>
    </source>
</evidence>